<evidence type="ECO:0000313" key="4">
    <source>
        <dbReference type="Proteomes" id="UP001317191"/>
    </source>
</evidence>
<dbReference type="RefSeq" id="WP_250592057.1">
    <property type="nucleotide sequence ID" value="NZ_JAMLJM010000003.1"/>
</dbReference>
<keyword evidence="4" id="KW-1185">Reference proteome</keyword>
<feature type="domain" description="Dipeptidylpeptidase IV N-terminal" evidence="2">
    <location>
        <begin position="242"/>
        <end position="508"/>
    </location>
</feature>
<reference evidence="3 4" key="1">
    <citation type="submission" date="2022-05" db="EMBL/GenBank/DDBJ databases">
        <title>Flavobacterium sp., isolated from activated sludge.</title>
        <authorList>
            <person name="Ran Q."/>
        </authorList>
    </citation>
    <scope>NUCLEOTIDE SEQUENCE [LARGE SCALE GENOMIC DNA]</scope>
    <source>
        <strain evidence="3 4">HXWNR70</strain>
    </source>
</reference>
<gene>
    <name evidence="3" type="ORF">NAT50_05060</name>
</gene>
<name>A0ABT0TPD3_9FLAO</name>
<dbReference type="EMBL" id="JAMLJM010000003">
    <property type="protein sequence ID" value="MCL9808723.1"/>
    <property type="molecule type" value="Genomic_DNA"/>
</dbReference>
<feature type="domain" description="Peptidase S9 prolyl oligopeptidase catalytic" evidence="1">
    <location>
        <begin position="598"/>
        <end position="793"/>
    </location>
</feature>
<dbReference type="InterPro" id="IPR029058">
    <property type="entry name" value="AB_hydrolase_fold"/>
</dbReference>
<dbReference type="PANTHER" id="PTHR11731">
    <property type="entry name" value="PROTEASE FAMILY S9B,C DIPEPTIDYL-PEPTIDASE IV-RELATED"/>
    <property type="match status" value="1"/>
</dbReference>
<comment type="caution">
    <text evidence="3">The sequence shown here is derived from an EMBL/GenBank/DDBJ whole genome shotgun (WGS) entry which is preliminary data.</text>
</comment>
<accession>A0ABT0TPD3</accession>
<evidence type="ECO:0000259" key="1">
    <source>
        <dbReference type="Pfam" id="PF00326"/>
    </source>
</evidence>
<dbReference type="Pfam" id="PF00326">
    <property type="entry name" value="Peptidase_S9"/>
    <property type="match status" value="1"/>
</dbReference>
<evidence type="ECO:0000259" key="2">
    <source>
        <dbReference type="Pfam" id="PF00930"/>
    </source>
</evidence>
<proteinExistence type="predicted"/>
<dbReference type="PANTHER" id="PTHR11731:SF193">
    <property type="entry name" value="DIPEPTIDYL PEPTIDASE 9"/>
    <property type="match status" value="1"/>
</dbReference>
<dbReference type="InterPro" id="IPR002469">
    <property type="entry name" value="Peptidase_S9B_N"/>
</dbReference>
<organism evidence="3 4">
    <name type="scientific">Flavobacterium luminosum</name>
    <dbReference type="NCBI Taxonomy" id="2949086"/>
    <lineage>
        <taxon>Bacteria</taxon>
        <taxon>Pseudomonadati</taxon>
        <taxon>Bacteroidota</taxon>
        <taxon>Flavobacteriia</taxon>
        <taxon>Flavobacteriales</taxon>
        <taxon>Flavobacteriaceae</taxon>
        <taxon>Flavobacterium</taxon>
    </lineage>
</organism>
<dbReference type="SUPFAM" id="SSF82171">
    <property type="entry name" value="DPP6 N-terminal domain-like"/>
    <property type="match status" value="1"/>
</dbReference>
<protein>
    <submittedName>
        <fullName evidence="3">Prolyl oligopeptidase family serine peptidase</fullName>
    </submittedName>
</protein>
<dbReference type="SUPFAM" id="SSF53474">
    <property type="entry name" value="alpha/beta-Hydrolases"/>
    <property type="match status" value="1"/>
</dbReference>
<dbReference type="Gene3D" id="2.140.10.30">
    <property type="entry name" value="Dipeptidylpeptidase IV, N-terminal domain"/>
    <property type="match status" value="1"/>
</dbReference>
<sequence>MPTKALKIMINKNNMIQHKITAFFVLLTVTLQAQQLQLEQIMKGEAFVGSSPENPRWSLDGQKVYFDWNPKNEPSASVYFWQNGLKAPKQVTSQEEINLSKMRFLKGWDSDTYFFTDRGAVFQYKVKSKTVKKLYYNDESVAKISLSSDKGILFLEQKDNIIKMNLNDGSVVKITNFKKGQESKPKSSEGFLNEQQSELFQFIRDQKERKAWMSSQQKNTFSAFPKSYYFNQSDLDNLSVHPQGKFVTFSEVNKPEVKSENMEVFITDDGYNQSKKTKAKVSVQNFVKMRYGIYNVAKDTLYYLDFSKLSGINQYPEYYKEYEKLKNKEPKAKDLYIDATLFNEKGNYSVIDVRSQDNKDRWLLAVNLEENQFTEIDHQHDEAWIGGPGIPSYSYANRTLGFLADDATLYFQSEATGYSHLYTYHLGTKSKKQLTSGQWEVRGVTLAANKNSFYVTANKNHPGNREFYSLTTDGKLIPILTAEGAYEVKLSPDEKTILARYSYKNKPWELYVGSNMPKAKLQVITDSQSEAFKKYPWHSPEVISFKAQDGNTVFARIYQPTKEKKNNAAVIFVHGAGYLQNAHNYWSTYLREYMFHNLLIDKGYTVLDIDYRASDGYGRDHRTGIYRFMGGKDLSDHLDGKKVLVDQYGINPDRVGIYGGSYGGFITLMAMLNQPKEFKAGAALRSVTDWAHYNHGYTGNILNFPETDPIAYQKSSPIYFAENLEGHLLMLHGMVDDNVEYKDIVRLSQRFIELGKKNWTLASYPVEAHGFKETYSWVDEYSRILDFFETHLKE</sequence>
<dbReference type="Pfam" id="PF00930">
    <property type="entry name" value="DPPIV_N"/>
    <property type="match status" value="1"/>
</dbReference>
<dbReference type="Gene3D" id="3.40.50.1820">
    <property type="entry name" value="alpha/beta hydrolase"/>
    <property type="match status" value="1"/>
</dbReference>
<dbReference type="Proteomes" id="UP001317191">
    <property type="component" value="Unassembled WGS sequence"/>
</dbReference>
<dbReference type="InterPro" id="IPR001375">
    <property type="entry name" value="Peptidase_S9_cat"/>
</dbReference>
<dbReference type="InterPro" id="IPR050278">
    <property type="entry name" value="Serine_Prot_S9B/DPPIV"/>
</dbReference>
<evidence type="ECO:0000313" key="3">
    <source>
        <dbReference type="EMBL" id="MCL9808723.1"/>
    </source>
</evidence>